<dbReference type="InterPro" id="IPR056098">
    <property type="entry name" value="Acb2/Tad1_hairpin"/>
</dbReference>
<dbReference type="GO" id="GO:0000166">
    <property type="term" value="F:nucleotide binding"/>
    <property type="evidence" value="ECO:0007669"/>
    <property type="project" value="UniProtKB-KW"/>
</dbReference>
<dbReference type="EMBL" id="BK014924">
    <property type="protein sequence ID" value="DAD82807.1"/>
    <property type="molecule type" value="Genomic_DNA"/>
</dbReference>
<feature type="domain" description="Acb2/Tad1 hairpin" evidence="2">
    <location>
        <begin position="12"/>
        <end position="89"/>
    </location>
</feature>
<reference evidence="3" key="1">
    <citation type="journal article" date="2021" name="Proc. Natl. Acad. Sci. U.S.A.">
        <title>A Catalog of Tens of Thousands of Viruses from Human Metagenomes Reveals Hidden Associations with Chronic Diseases.</title>
        <authorList>
            <person name="Tisza M.J."/>
            <person name="Buck C.B."/>
        </authorList>
    </citation>
    <scope>NUCLEOTIDE SEQUENCE</scope>
    <source>
        <strain evidence="3">CteRK31</strain>
    </source>
</reference>
<proteinExistence type="predicted"/>
<sequence>MMSEAKPQDGSAVKGYRTLSADDIAQMNGFKNLSRDFCEQLDTERSHISLQTFVAGSDEEAVLSESLRCLDIARTKMQEACMWACRAVARPDADC</sequence>
<keyword evidence="1" id="KW-0547">Nucleotide-binding</keyword>
<name>A0A8S5ML71_9CAUD</name>
<protein>
    <recommendedName>
        <fullName evidence="2">Acb2/Tad1 hairpin domain-containing protein</fullName>
    </recommendedName>
</protein>
<evidence type="ECO:0000259" key="2">
    <source>
        <dbReference type="Pfam" id="PF24729"/>
    </source>
</evidence>
<accession>A0A8S5ML71</accession>
<organism evidence="3">
    <name type="scientific">Siphoviridae sp. cteRK31</name>
    <dbReference type="NCBI Taxonomy" id="2826405"/>
    <lineage>
        <taxon>Viruses</taxon>
        <taxon>Duplodnaviria</taxon>
        <taxon>Heunggongvirae</taxon>
        <taxon>Uroviricota</taxon>
        <taxon>Caudoviricetes</taxon>
    </lineage>
</organism>
<evidence type="ECO:0000313" key="3">
    <source>
        <dbReference type="EMBL" id="DAD82807.1"/>
    </source>
</evidence>
<dbReference type="Pfam" id="PF24729">
    <property type="entry name" value="Acb2_Tad1_hairpin"/>
    <property type="match status" value="1"/>
</dbReference>
<evidence type="ECO:0000256" key="1">
    <source>
        <dbReference type="ARBA" id="ARBA00022741"/>
    </source>
</evidence>